<keyword evidence="1" id="KW-0812">Transmembrane</keyword>
<evidence type="ECO:0000313" key="2">
    <source>
        <dbReference type="EMBL" id="XDQ15591.1"/>
    </source>
</evidence>
<keyword evidence="1" id="KW-1133">Transmembrane helix</keyword>
<reference evidence="2" key="1">
    <citation type="submission" date="2024-07" db="EMBL/GenBank/DDBJ databases">
        <authorList>
            <person name="Yu S.T."/>
        </authorList>
    </citation>
    <scope>NUCLEOTIDE SEQUENCE</scope>
    <source>
        <strain evidence="2">R11</strain>
    </source>
</reference>
<sequence length="678" mass="71604">MSGPELSDAEQAVWDAFPSGRQVDLRHHIAGRPPASSAVVRAEVLARLLLGDFEPLPGRVPALRLRGATVTGVLDLSGCDLQYALIAQACTFDQQPLLEAASTGLVDLSGSAFPGLLMQDARVDGLLRLTRCRSSRPVRLTRAHVTGTVDLTRLSVSGAPALHGDSLVVERDLLCRDAVMDGEVLLWSARVGGTLVVEGAGITHPEGATLNGDGLVVDGGLFGGVPLQAPGRPLVSEGELRLQDAKISRCCTLAGARLRNTNGPAFNAERLHVDGPLALDTGFTAEGPVVLAGATVQGPLLLQGATLNSVGKPALDASLARINGDLAAGSGFTATGQLMLEETHVDGSVILAGARLHHPHGETLSARRLHVLGRIGGEGLASTGQIVLTDAHVGASVELPNARLTNPSGNTLTAWGLSVGGTLDCCDGFLSEGHISLTNSRIHSDLCLEGTTVDGPLTLNRISAGSLRTNNSTQLRSLVDLRHARIGVLADLPDRWPDVLLLDGLTYDHLKITDPVGERLAWLAREQAGYLPQPYEQLAAAYTRQGLDDAAREVLLAKCRRRQAMQPTAQRGWGLLQDWTVGYGYRPLRAAVWLLLLLIAGTCTFAVHHPPAVKPAEAPPFNPLLYTLDLLLPVVGFGQQQAFNPQGWQQWLAAALIAAGWILATTVAAGLTRTLARK</sequence>
<feature type="transmembrane region" description="Helical" evidence="1">
    <location>
        <begin position="651"/>
        <end position="672"/>
    </location>
</feature>
<evidence type="ECO:0000256" key="1">
    <source>
        <dbReference type="SAM" id="Phobius"/>
    </source>
</evidence>
<protein>
    <recommendedName>
        <fullName evidence="3">Membrane-associated oxidoreductase</fullName>
    </recommendedName>
</protein>
<proteinExistence type="predicted"/>
<dbReference type="EMBL" id="CP163432">
    <property type="protein sequence ID" value="XDQ15591.1"/>
    <property type="molecule type" value="Genomic_DNA"/>
</dbReference>
<organism evidence="2">
    <name type="scientific">Streptomyces sp. R11</name>
    <dbReference type="NCBI Taxonomy" id="3238625"/>
    <lineage>
        <taxon>Bacteria</taxon>
        <taxon>Bacillati</taxon>
        <taxon>Actinomycetota</taxon>
        <taxon>Actinomycetes</taxon>
        <taxon>Kitasatosporales</taxon>
        <taxon>Streptomycetaceae</taxon>
        <taxon>Streptomyces</taxon>
    </lineage>
</organism>
<dbReference type="AlphaFoldDB" id="A0AB39NDL9"/>
<gene>
    <name evidence="2" type="ORF">AB5J55_41085</name>
</gene>
<dbReference type="RefSeq" id="WP_369275523.1">
    <property type="nucleotide sequence ID" value="NZ_CP163432.1"/>
</dbReference>
<accession>A0AB39NDL9</accession>
<keyword evidence="1" id="KW-0472">Membrane</keyword>
<evidence type="ECO:0008006" key="3">
    <source>
        <dbReference type="Google" id="ProtNLM"/>
    </source>
</evidence>
<name>A0AB39NDL9_9ACTN</name>